<dbReference type="EMBL" id="FJUX01000030">
    <property type="protein sequence ID" value="CZS97195.1"/>
    <property type="molecule type" value="Genomic_DNA"/>
</dbReference>
<dbReference type="Proteomes" id="UP000178912">
    <property type="component" value="Unassembled WGS sequence"/>
</dbReference>
<proteinExistence type="predicted"/>
<organism evidence="1 2">
    <name type="scientific">Rhynchosporium agropyri</name>
    <dbReference type="NCBI Taxonomy" id="914238"/>
    <lineage>
        <taxon>Eukaryota</taxon>
        <taxon>Fungi</taxon>
        <taxon>Dikarya</taxon>
        <taxon>Ascomycota</taxon>
        <taxon>Pezizomycotina</taxon>
        <taxon>Leotiomycetes</taxon>
        <taxon>Helotiales</taxon>
        <taxon>Ploettnerulaceae</taxon>
        <taxon>Rhynchosporium</taxon>
    </lineage>
</organism>
<evidence type="ECO:0000313" key="1">
    <source>
        <dbReference type="EMBL" id="CZS97195.1"/>
    </source>
</evidence>
<accession>A0A1E1KGL0</accession>
<dbReference type="AlphaFoldDB" id="A0A1E1KGL0"/>
<gene>
    <name evidence="1" type="ORF">RAG0_06356</name>
</gene>
<reference evidence="2" key="1">
    <citation type="submission" date="2016-03" db="EMBL/GenBank/DDBJ databases">
        <authorList>
            <person name="Guldener U."/>
        </authorList>
    </citation>
    <scope>NUCLEOTIDE SEQUENCE [LARGE SCALE GENOMIC DNA]</scope>
    <source>
        <strain evidence="2">04CH-RAC-A.6.1</strain>
    </source>
</reference>
<evidence type="ECO:0000313" key="2">
    <source>
        <dbReference type="Proteomes" id="UP000178912"/>
    </source>
</evidence>
<keyword evidence="2" id="KW-1185">Reference proteome</keyword>
<sequence>MIFDSAPNIAKTTIFTIKDPKYNLDPVIIDQMLQSLNYLDVYRNWDDHVAFGERTLIGSIGGEENVSGELKDLQVRFGDFTDTDHGRRRASLGTEADVMPLLQEGTKTE</sequence>
<name>A0A1E1KGL0_9HELO</name>
<protein>
    <submittedName>
        <fullName evidence="1">Uncharacterized protein</fullName>
    </submittedName>
</protein>